<dbReference type="Pfam" id="PF01652">
    <property type="entry name" value="IF4E"/>
    <property type="match status" value="1"/>
</dbReference>
<keyword evidence="1" id="KW-0396">Initiation factor</keyword>
<feature type="region of interest" description="Disordered" evidence="2">
    <location>
        <begin position="144"/>
        <end position="164"/>
    </location>
</feature>
<name>A0A3D8S9I8_9HELO</name>
<dbReference type="FunFam" id="3.30.760.10:FF:000015">
    <property type="entry name" value="Translation initiation factor eIF4E3, putative"/>
    <property type="match status" value="1"/>
</dbReference>
<feature type="compositionally biased region" description="Polar residues" evidence="2">
    <location>
        <begin position="66"/>
        <end position="87"/>
    </location>
</feature>
<organism evidence="3 4">
    <name type="scientific">Coleophoma crateriformis</name>
    <dbReference type="NCBI Taxonomy" id="565419"/>
    <lineage>
        <taxon>Eukaryota</taxon>
        <taxon>Fungi</taxon>
        <taxon>Dikarya</taxon>
        <taxon>Ascomycota</taxon>
        <taxon>Pezizomycotina</taxon>
        <taxon>Leotiomycetes</taxon>
        <taxon>Helotiales</taxon>
        <taxon>Dermateaceae</taxon>
        <taxon>Coleophoma</taxon>
    </lineage>
</organism>
<gene>
    <name evidence="3" type="ORF">BP5796_04508</name>
</gene>
<feature type="region of interest" description="Disordered" evidence="2">
    <location>
        <begin position="325"/>
        <end position="371"/>
    </location>
</feature>
<reference evidence="3 4" key="1">
    <citation type="journal article" date="2018" name="IMA Fungus">
        <title>IMA Genome-F 9: Draft genome sequence of Annulohypoxylon stygium, Aspergillus mulundensis, Berkeleyomyces basicola (syn. Thielaviopsis basicola), Ceratocystis smalleyi, two Cercospora beticola strains, Coleophoma cylindrospora, Fusarium fracticaudum, Phialophora cf. hyalina, and Morchella septimelata.</title>
        <authorList>
            <person name="Wingfield B.D."/>
            <person name="Bills G.F."/>
            <person name="Dong Y."/>
            <person name="Huang W."/>
            <person name="Nel W.J."/>
            <person name="Swalarsk-Parry B.S."/>
            <person name="Vaghefi N."/>
            <person name="Wilken P.M."/>
            <person name="An Z."/>
            <person name="de Beer Z.W."/>
            <person name="De Vos L."/>
            <person name="Chen L."/>
            <person name="Duong T.A."/>
            <person name="Gao Y."/>
            <person name="Hammerbacher A."/>
            <person name="Kikkert J.R."/>
            <person name="Li Y."/>
            <person name="Li H."/>
            <person name="Li K."/>
            <person name="Li Q."/>
            <person name="Liu X."/>
            <person name="Ma X."/>
            <person name="Naidoo K."/>
            <person name="Pethybridge S.J."/>
            <person name="Sun J."/>
            <person name="Steenkamp E.T."/>
            <person name="van der Nest M.A."/>
            <person name="van Wyk S."/>
            <person name="Wingfield M.J."/>
            <person name="Xiong C."/>
            <person name="Yue Q."/>
            <person name="Zhang X."/>
        </authorList>
    </citation>
    <scope>NUCLEOTIDE SEQUENCE [LARGE SCALE GENOMIC DNA]</scope>
    <source>
        <strain evidence="3 4">BP5796</strain>
    </source>
</reference>
<feature type="compositionally biased region" description="Basic and acidic residues" evidence="2">
    <location>
        <begin position="337"/>
        <end position="347"/>
    </location>
</feature>
<keyword evidence="1" id="KW-0694">RNA-binding</keyword>
<feature type="compositionally biased region" description="Low complexity" evidence="2">
    <location>
        <begin position="25"/>
        <end position="35"/>
    </location>
</feature>
<feature type="compositionally biased region" description="Polar residues" evidence="2">
    <location>
        <begin position="148"/>
        <end position="161"/>
    </location>
</feature>
<keyword evidence="1" id="KW-0648">Protein biosynthesis</keyword>
<sequence length="371" mass="40814">MDNLWTRRSKYAPVGPLQLRKADRNLNSSSKLSLSTAPSTNGTSFPNNTDHPTRNYNVSRRHGDSSSHSNKNPFNAMSPSAGISSPTAGASSAFGLGSGAFASFGASSKTPKAAGNVLDFGSVVGSTAKTPTTEKSLKDASITKGPITRTSTSSLTESKTATPPPAHALRHDWVFWFRPPINKSNGFVDYEKTLHPMAHCSTVEEFFTVYRHLKRPSTLPLVSDYHLFKKGIRPVWEDDENRKGGKWIVRLKKGVADRFWEDLLLAIIGDQFGDASEEVCGVVISVRSGEDILSIWTRNDGGKVLQIRNTMKRVLNFPPEIKMEFKSHDSSIQQRTALDDARKEKTNQHNRNGNNSRDEKPGPTAEAKQTS</sequence>
<dbReference type="Proteomes" id="UP000256328">
    <property type="component" value="Unassembled WGS sequence"/>
</dbReference>
<proteinExistence type="inferred from homology"/>
<dbReference type="InterPro" id="IPR023398">
    <property type="entry name" value="TIF_eIF4e-like"/>
</dbReference>
<evidence type="ECO:0000313" key="3">
    <source>
        <dbReference type="EMBL" id="RDW83017.1"/>
    </source>
</evidence>
<evidence type="ECO:0000256" key="1">
    <source>
        <dbReference type="RuleBase" id="RU004374"/>
    </source>
</evidence>
<evidence type="ECO:0000313" key="4">
    <source>
        <dbReference type="Proteomes" id="UP000256328"/>
    </source>
</evidence>
<dbReference type="GO" id="GO:0003743">
    <property type="term" value="F:translation initiation factor activity"/>
    <property type="evidence" value="ECO:0007669"/>
    <property type="project" value="UniProtKB-KW"/>
</dbReference>
<dbReference type="PROSITE" id="PS00813">
    <property type="entry name" value="IF4E"/>
    <property type="match status" value="1"/>
</dbReference>
<dbReference type="Gene3D" id="3.30.760.10">
    <property type="entry name" value="RNA Cap, Translation Initiation Factor Eif4e"/>
    <property type="match status" value="1"/>
</dbReference>
<dbReference type="OrthoDB" id="590761at2759"/>
<dbReference type="PANTHER" id="PTHR11960:SF18">
    <property type="entry name" value="EUKARYOTIC TRANSLATION INITIATION FACTOR 4E HOMOLOGOUS PROTEIN, ISOFORM B"/>
    <property type="match status" value="1"/>
</dbReference>
<evidence type="ECO:0000256" key="2">
    <source>
        <dbReference type="SAM" id="MobiDB-lite"/>
    </source>
</evidence>
<dbReference type="GO" id="GO:0000340">
    <property type="term" value="F:RNA 7-methylguanosine cap binding"/>
    <property type="evidence" value="ECO:0007669"/>
    <property type="project" value="TreeGrafter"/>
</dbReference>
<accession>A0A3D8S9I8</accession>
<comment type="caution">
    <text evidence="3">The sequence shown here is derived from an EMBL/GenBank/DDBJ whole genome shotgun (WGS) entry which is preliminary data.</text>
</comment>
<dbReference type="GO" id="GO:0016281">
    <property type="term" value="C:eukaryotic translation initiation factor 4F complex"/>
    <property type="evidence" value="ECO:0007669"/>
    <property type="project" value="TreeGrafter"/>
</dbReference>
<protein>
    <submittedName>
        <fullName evidence="3">eIF4e-like protein</fullName>
    </submittedName>
</protein>
<feature type="region of interest" description="Disordered" evidence="2">
    <location>
        <begin position="1"/>
        <end position="88"/>
    </location>
</feature>
<dbReference type="SUPFAM" id="SSF55418">
    <property type="entry name" value="eIF4e-like"/>
    <property type="match status" value="1"/>
</dbReference>
<dbReference type="EMBL" id="PDLN01000006">
    <property type="protein sequence ID" value="RDW83017.1"/>
    <property type="molecule type" value="Genomic_DNA"/>
</dbReference>
<keyword evidence="4" id="KW-1185">Reference proteome</keyword>
<feature type="compositionally biased region" description="Polar residues" evidence="2">
    <location>
        <begin position="36"/>
        <end position="58"/>
    </location>
</feature>
<dbReference type="PANTHER" id="PTHR11960">
    <property type="entry name" value="EUKARYOTIC TRANSLATION INITIATION FACTOR 4E RELATED"/>
    <property type="match status" value="1"/>
</dbReference>
<dbReference type="AlphaFoldDB" id="A0A3D8S9I8"/>
<dbReference type="InterPro" id="IPR001040">
    <property type="entry name" value="TIF_eIF_4E"/>
</dbReference>
<comment type="similarity">
    <text evidence="1">Belongs to the eukaryotic initiation factor 4E family.</text>
</comment>
<dbReference type="InterPro" id="IPR019770">
    <property type="entry name" value="TIF_eIF_4E_CS"/>
</dbReference>